<gene>
    <name evidence="2" type="ORF">CYBJADRAFT_166179</name>
</gene>
<dbReference type="EMBL" id="KV453926">
    <property type="protein sequence ID" value="ODV75450.1"/>
    <property type="molecule type" value="Genomic_DNA"/>
</dbReference>
<keyword evidence="3" id="KW-1185">Reference proteome</keyword>
<dbReference type="OrthoDB" id="94039at2759"/>
<sequence>MTKAVWKYHINKLFEYSQSNPELKWQVTNCVALDLVNHGDSALENEGILGWQFDWREGSHDLIQVAKSLKLQGESIVIGHSMGGFQSLYSTLISPLMFKFVIAIEPVTHGDEMASVVFAKKMLPAVAGAICTEFANEQEYYKYMKQRSFYRNFHPQVFRDFVDSEKIVNPDGTVRTKTTKQIQMICYHAGLRIFPRGLELISMIERPVVFVAGERATWTPKSCVGEVRNALQHGEFYEVPNGEHLVNCEDPDAIIEIIQKSLTKYVKEKSDTRTSELIDRKKYNELFDENYSKLAAEFFERKSKI</sequence>
<organism evidence="2 3">
    <name type="scientific">Cyberlindnera jadinii (strain ATCC 18201 / CBS 1600 / BCRC 20928 / JCM 3617 / NBRC 0987 / NRRL Y-1542)</name>
    <name type="common">Torula yeast</name>
    <name type="synonym">Candida utilis</name>
    <dbReference type="NCBI Taxonomy" id="983966"/>
    <lineage>
        <taxon>Eukaryota</taxon>
        <taxon>Fungi</taxon>
        <taxon>Dikarya</taxon>
        <taxon>Ascomycota</taxon>
        <taxon>Saccharomycotina</taxon>
        <taxon>Saccharomycetes</taxon>
        <taxon>Phaffomycetales</taxon>
        <taxon>Phaffomycetaceae</taxon>
        <taxon>Cyberlindnera</taxon>
    </lineage>
</organism>
<dbReference type="InterPro" id="IPR029058">
    <property type="entry name" value="AB_hydrolase_fold"/>
</dbReference>
<evidence type="ECO:0000313" key="3">
    <source>
        <dbReference type="Proteomes" id="UP000094389"/>
    </source>
</evidence>
<dbReference type="PANTHER" id="PTHR43194">
    <property type="entry name" value="HYDROLASE ALPHA/BETA FOLD FAMILY"/>
    <property type="match status" value="1"/>
</dbReference>
<dbReference type="Proteomes" id="UP000094389">
    <property type="component" value="Unassembled WGS sequence"/>
</dbReference>
<dbReference type="GO" id="GO:0016787">
    <property type="term" value="F:hydrolase activity"/>
    <property type="evidence" value="ECO:0007669"/>
    <property type="project" value="UniProtKB-KW"/>
</dbReference>
<dbReference type="OMA" id="DQVTHGD"/>
<dbReference type="PANTHER" id="PTHR43194:SF2">
    <property type="entry name" value="PEROXISOMAL MEMBRANE PROTEIN LPX1"/>
    <property type="match status" value="1"/>
</dbReference>
<dbReference type="RefSeq" id="XP_020072489.1">
    <property type="nucleotide sequence ID" value="XM_020214390.1"/>
</dbReference>
<reference evidence="2 3" key="1">
    <citation type="journal article" date="2016" name="Proc. Natl. Acad. Sci. U.S.A.">
        <title>Comparative genomics of biotechnologically important yeasts.</title>
        <authorList>
            <person name="Riley R."/>
            <person name="Haridas S."/>
            <person name="Wolfe K.H."/>
            <person name="Lopes M.R."/>
            <person name="Hittinger C.T."/>
            <person name="Goeker M."/>
            <person name="Salamov A.A."/>
            <person name="Wisecaver J.H."/>
            <person name="Long T.M."/>
            <person name="Calvey C.H."/>
            <person name="Aerts A.L."/>
            <person name="Barry K.W."/>
            <person name="Choi C."/>
            <person name="Clum A."/>
            <person name="Coughlan A.Y."/>
            <person name="Deshpande S."/>
            <person name="Douglass A.P."/>
            <person name="Hanson S.J."/>
            <person name="Klenk H.-P."/>
            <person name="LaButti K.M."/>
            <person name="Lapidus A."/>
            <person name="Lindquist E.A."/>
            <person name="Lipzen A.M."/>
            <person name="Meier-Kolthoff J.P."/>
            <person name="Ohm R.A."/>
            <person name="Otillar R.P."/>
            <person name="Pangilinan J.L."/>
            <person name="Peng Y."/>
            <person name="Rokas A."/>
            <person name="Rosa C.A."/>
            <person name="Scheuner C."/>
            <person name="Sibirny A.A."/>
            <person name="Slot J.C."/>
            <person name="Stielow J.B."/>
            <person name="Sun H."/>
            <person name="Kurtzman C.P."/>
            <person name="Blackwell M."/>
            <person name="Grigoriev I.V."/>
            <person name="Jeffries T.W."/>
        </authorList>
    </citation>
    <scope>NUCLEOTIDE SEQUENCE [LARGE SCALE GENOMIC DNA]</scope>
    <source>
        <strain evidence="3">ATCC 18201 / CBS 1600 / BCRC 20928 / JCM 3617 / NBRC 0987 / NRRL Y-1542</strain>
    </source>
</reference>
<dbReference type="Pfam" id="PF12697">
    <property type="entry name" value="Abhydrolase_6"/>
    <property type="match status" value="1"/>
</dbReference>
<protein>
    <submittedName>
        <fullName evidence="2">Alpha/beta-hydrolase</fullName>
    </submittedName>
</protein>
<dbReference type="InterPro" id="IPR000073">
    <property type="entry name" value="AB_hydrolase_1"/>
</dbReference>
<feature type="domain" description="AB hydrolase-1" evidence="1">
    <location>
        <begin position="28"/>
        <end position="256"/>
    </location>
</feature>
<evidence type="ECO:0000259" key="1">
    <source>
        <dbReference type="Pfam" id="PF12697"/>
    </source>
</evidence>
<name>A0A1E4S7I8_CYBJN</name>
<dbReference type="GeneID" id="30988786"/>
<dbReference type="SUPFAM" id="SSF53474">
    <property type="entry name" value="alpha/beta-Hydrolases"/>
    <property type="match status" value="1"/>
</dbReference>
<dbReference type="AlphaFoldDB" id="A0A1E4S7I8"/>
<evidence type="ECO:0000313" key="2">
    <source>
        <dbReference type="EMBL" id="ODV75450.1"/>
    </source>
</evidence>
<keyword evidence="2" id="KW-0378">Hydrolase</keyword>
<dbReference type="Gene3D" id="3.40.50.1820">
    <property type="entry name" value="alpha/beta hydrolase"/>
    <property type="match status" value="1"/>
</dbReference>
<accession>A0A1E4S7I8</accession>
<proteinExistence type="predicted"/>
<dbReference type="InterPro" id="IPR050228">
    <property type="entry name" value="Carboxylesterase_BioH"/>
</dbReference>
<dbReference type="STRING" id="983966.A0A1E4S7I8"/>